<organism evidence="1 2">
    <name type="scientific">Acidihalobacter aeolianus</name>
    <dbReference type="NCBI Taxonomy" id="2792603"/>
    <lineage>
        <taxon>Bacteria</taxon>
        <taxon>Pseudomonadati</taxon>
        <taxon>Pseudomonadota</taxon>
        <taxon>Gammaproteobacteria</taxon>
        <taxon>Chromatiales</taxon>
        <taxon>Ectothiorhodospiraceae</taxon>
        <taxon>Acidihalobacter</taxon>
    </lineage>
</organism>
<keyword evidence="2" id="KW-1185">Reference proteome</keyword>
<evidence type="ECO:0000313" key="2">
    <source>
        <dbReference type="Proteomes" id="UP000095342"/>
    </source>
</evidence>
<dbReference type="RefSeq" id="WP_070072510.1">
    <property type="nucleotide sequence ID" value="NZ_CP017448.1"/>
</dbReference>
<dbReference type="Pfam" id="PF06727">
    <property type="entry name" value="DUF1207"/>
    <property type="match status" value="1"/>
</dbReference>
<gene>
    <name evidence="1" type="ORF">BJI67_07495</name>
</gene>
<sequence>MGGLDIKSWAETGWTPALSLKFGVRYSGPDPAERQLSLLLEAYNGYSPNGQFYKFKTNYLGVGAYLGF</sequence>
<protein>
    <recommendedName>
        <fullName evidence="3">DUF1207 domain-containing protein</fullName>
    </recommendedName>
</protein>
<evidence type="ECO:0000313" key="1">
    <source>
        <dbReference type="EMBL" id="AOV16929.1"/>
    </source>
</evidence>
<dbReference type="EMBL" id="CP017448">
    <property type="protein sequence ID" value="AOV16929.1"/>
    <property type="molecule type" value="Genomic_DNA"/>
</dbReference>
<accession>A0A1D8K7I1</accession>
<dbReference type="InterPro" id="IPR009599">
    <property type="entry name" value="DUF1207"/>
</dbReference>
<evidence type="ECO:0008006" key="3">
    <source>
        <dbReference type="Google" id="ProtNLM"/>
    </source>
</evidence>
<name>A0A1D8K7I1_9GAMM</name>
<reference evidence="1 2" key="1">
    <citation type="submission" date="2016-09" db="EMBL/GenBank/DDBJ databases">
        <title>Acidihalobacter prosperus V6 (DSM14174).</title>
        <authorList>
            <person name="Khaleque H.N."/>
            <person name="Ramsay J.P."/>
            <person name="Murphy R.J.T."/>
            <person name="Kaksonen A.H."/>
            <person name="Boxall N.J."/>
            <person name="Watkin E.L.J."/>
        </authorList>
    </citation>
    <scope>NUCLEOTIDE SEQUENCE [LARGE SCALE GENOMIC DNA]</scope>
    <source>
        <strain evidence="1 2">V6</strain>
    </source>
</reference>
<dbReference type="Proteomes" id="UP000095342">
    <property type="component" value="Chromosome"/>
</dbReference>
<dbReference type="KEGG" id="aaeo:BJI67_07495"/>
<proteinExistence type="predicted"/>
<dbReference type="AlphaFoldDB" id="A0A1D8K7I1"/>